<protein>
    <recommendedName>
        <fullName evidence="5">Oxidoreductase</fullName>
    </recommendedName>
</protein>
<dbReference type="PANTHER" id="PTHR24320">
    <property type="entry name" value="RETINOL DEHYDROGENASE"/>
    <property type="match status" value="1"/>
</dbReference>
<dbReference type="EMBL" id="JPDN02000001">
    <property type="protein sequence ID" value="PON30821.1"/>
    <property type="molecule type" value="Genomic_DNA"/>
</dbReference>
<comment type="similarity">
    <text evidence="1">Belongs to the short-chain dehydrogenases/reductases (SDR) family.</text>
</comment>
<accession>A0A2P5A2S8</accession>
<name>A0A2P5A2S8_9HYPO</name>
<gene>
    <name evidence="3" type="ORF">TGAM01_v200241</name>
</gene>
<dbReference type="PRINTS" id="PR00081">
    <property type="entry name" value="GDHRDH"/>
</dbReference>
<evidence type="ECO:0008006" key="5">
    <source>
        <dbReference type="Google" id="ProtNLM"/>
    </source>
</evidence>
<evidence type="ECO:0000256" key="2">
    <source>
        <dbReference type="ARBA" id="ARBA00023002"/>
    </source>
</evidence>
<dbReference type="Gene3D" id="3.40.50.720">
    <property type="entry name" value="NAD(P)-binding Rossmann-like Domain"/>
    <property type="match status" value="1"/>
</dbReference>
<dbReference type="InterPro" id="IPR002347">
    <property type="entry name" value="SDR_fam"/>
</dbReference>
<evidence type="ECO:0000313" key="4">
    <source>
        <dbReference type="Proteomes" id="UP000054821"/>
    </source>
</evidence>
<dbReference type="PANTHER" id="PTHR24320:SF154">
    <property type="entry name" value="OXIDOREDUCTASE, SHORT-CHAIN DEHYDROGENASE_REDUCTASE FAMILY (AFU_ORTHOLOGUE AFUA_2G04560)"/>
    <property type="match status" value="1"/>
</dbReference>
<dbReference type="GO" id="GO:0016491">
    <property type="term" value="F:oxidoreductase activity"/>
    <property type="evidence" value="ECO:0007669"/>
    <property type="project" value="UniProtKB-KW"/>
</dbReference>
<reference evidence="3 4" key="1">
    <citation type="journal article" date="2016" name="Genome Announc.">
        <title>Draft Whole-Genome Sequence of Trichoderma gamsii T6085, a Promising Biocontrol Agent of Fusarium Head Blight on Wheat.</title>
        <authorList>
            <person name="Baroncelli R."/>
            <person name="Zapparata A."/>
            <person name="Piaggeschi G."/>
            <person name="Sarrocco S."/>
            <person name="Vannacci G."/>
        </authorList>
    </citation>
    <scope>NUCLEOTIDE SEQUENCE [LARGE SCALE GENOMIC DNA]</scope>
    <source>
        <strain evidence="3 4">T6085</strain>
    </source>
</reference>
<dbReference type="Pfam" id="PF00106">
    <property type="entry name" value="adh_short"/>
    <property type="match status" value="1"/>
</dbReference>
<dbReference type="SUPFAM" id="SSF51735">
    <property type="entry name" value="NAD(P)-binding Rossmann-fold domains"/>
    <property type="match status" value="1"/>
</dbReference>
<keyword evidence="4" id="KW-1185">Reference proteome</keyword>
<keyword evidence="2" id="KW-0560">Oxidoreductase</keyword>
<dbReference type="STRING" id="398673.A0A2P5A2S8"/>
<evidence type="ECO:0000256" key="1">
    <source>
        <dbReference type="ARBA" id="ARBA00006484"/>
    </source>
</evidence>
<dbReference type="Proteomes" id="UP000054821">
    <property type="component" value="Unassembled WGS sequence"/>
</dbReference>
<dbReference type="RefSeq" id="XP_018663680.1">
    <property type="nucleotide sequence ID" value="XM_018803274.1"/>
</dbReference>
<comment type="caution">
    <text evidence="3">The sequence shown here is derived from an EMBL/GenBank/DDBJ whole genome shotgun (WGS) entry which is preliminary data.</text>
</comment>
<sequence>MGLPYNPDTDVPDLSGKVILITGGTSGIGKAAILELAKHNPAHIYFTGRNEKSAKEVISQSANSSNITFLACKLDNLASIREAATKFQHSRLDIFIANAGVSAIPPALTKDGYEVQFGTNHVGNAALLLLLLPIMLRTANEVPGADVRFVAITSLGYAMVNGIDFDAVRFKQDNMLLMGRWRRCAQSKLANVLFARELGKRYSQITSVAVHPDVVGTEAVANFGTFDKMLRSLRLHGGC</sequence>
<organism evidence="3 4">
    <name type="scientific">Trichoderma gamsii</name>
    <dbReference type="NCBI Taxonomy" id="398673"/>
    <lineage>
        <taxon>Eukaryota</taxon>
        <taxon>Fungi</taxon>
        <taxon>Dikarya</taxon>
        <taxon>Ascomycota</taxon>
        <taxon>Pezizomycotina</taxon>
        <taxon>Sordariomycetes</taxon>
        <taxon>Hypocreomycetidae</taxon>
        <taxon>Hypocreales</taxon>
        <taxon>Hypocreaceae</taxon>
        <taxon>Trichoderma</taxon>
    </lineage>
</organism>
<dbReference type="InterPro" id="IPR036291">
    <property type="entry name" value="NAD(P)-bd_dom_sf"/>
</dbReference>
<dbReference type="GeneID" id="29983357"/>
<dbReference type="AlphaFoldDB" id="A0A2P5A2S8"/>
<proteinExistence type="inferred from homology"/>
<evidence type="ECO:0000313" key="3">
    <source>
        <dbReference type="EMBL" id="PON30821.1"/>
    </source>
</evidence>